<gene>
    <name evidence="1" type="ORF">SBAD_LOCUS6861</name>
</gene>
<dbReference type="WBParaSite" id="SBAD_0000712601-mRNA-1">
    <property type="protein sequence ID" value="SBAD_0000712601-mRNA-1"/>
    <property type="gene ID" value="SBAD_0000712601"/>
</dbReference>
<reference evidence="3" key="1">
    <citation type="submission" date="2016-06" db="UniProtKB">
        <authorList>
            <consortium name="WormBaseParasite"/>
        </authorList>
    </citation>
    <scope>IDENTIFICATION</scope>
</reference>
<dbReference type="Proteomes" id="UP000270296">
    <property type="component" value="Unassembled WGS sequence"/>
</dbReference>
<keyword evidence="2" id="KW-1185">Reference proteome</keyword>
<name>A0A183ITB4_9BILA</name>
<dbReference type="EMBL" id="UZAM01010106">
    <property type="protein sequence ID" value="VDP10995.1"/>
    <property type="molecule type" value="Genomic_DNA"/>
</dbReference>
<sequence length="74" mass="8503">MWLGSGDGLRYSMVFVQSQPMNKKNAQISSTNLRAPWTDWAPSGFSPSRRPRRLQVKCHSSTKLFEELLYPAQM</sequence>
<organism evidence="3">
    <name type="scientific">Soboliphyme baturini</name>
    <dbReference type="NCBI Taxonomy" id="241478"/>
    <lineage>
        <taxon>Eukaryota</taxon>
        <taxon>Metazoa</taxon>
        <taxon>Ecdysozoa</taxon>
        <taxon>Nematoda</taxon>
        <taxon>Enoplea</taxon>
        <taxon>Dorylaimia</taxon>
        <taxon>Dioctophymatida</taxon>
        <taxon>Dioctophymatoidea</taxon>
        <taxon>Soboliphymatidae</taxon>
        <taxon>Soboliphyme</taxon>
    </lineage>
</organism>
<evidence type="ECO:0000313" key="3">
    <source>
        <dbReference type="WBParaSite" id="SBAD_0000712601-mRNA-1"/>
    </source>
</evidence>
<evidence type="ECO:0000313" key="1">
    <source>
        <dbReference type="EMBL" id="VDP10995.1"/>
    </source>
</evidence>
<evidence type="ECO:0000313" key="2">
    <source>
        <dbReference type="Proteomes" id="UP000270296"/>
    </source>
</evidence>
<accession>A0A183ITB4</accession>
<dbReference type="AlphaFoldDB" id="A0A183ITB4"/>
<proteinExistence type="predicted"/>
<reference evidence="1 2" key="2">
    <citation type="submission" date="2018-11" db="EMBL/GenBank/DDBJ databases">
        <authorList>
            <consortium name="Pathogen Informatics"/>
        </authorList>
    </citation>
    <scope>NUCLEOTIDE SEQUENCE [LARGE SCALE GENOMIC DNA]</scope>
</reference>
<protein>
    <submittedName>
        <fullName evidence="1 3">Uncharacterized protein</fullName>
    </submittedName>
</protein>